<feature type="compositionally biased region" description="Basic and acidic residues" evidence="7">
    <location>
        <begin position="289"/>
        <end position="306"/>
    </location>
</feature>
<evidence type="ECO:0000256" key="1">
    <source>
        <dbReference type="ARBA" id="ARBA00022723"/>
    </source>
</evidence>
<feature type="compositionally biased region" description="Polar residues" evidence="7">
    <location>
        <begin position="375"/>
        <end position="384"/>
    </location>
</feature>
<comment type="subcellular location">
    <subcellularLocation>
        <location evidence="6">Nucleus</location>
    </subcellularLocation>
</comment>
<evidence type="ECO:0000256" key="3">
    <source>
        <dbReference type="ARBA" id="ARBA00022833"/>
    </source>
</evidence>
<dbReference type="Pfam" id="PF16275">
    <property type="entry name" value="SF1-HH"/>
    <property type="match status" value="1"/>
</dbReference>
<dbReference type="InterPro" id="IPR047086">
    <property type="entry name" value="SF1-HH_sf"/>
</dbReference>
<keyword evidence="10" id="KW-1185">Reference proteome</keyword>
<dbReference type="PROSITE" id="PS50084">
    <property type="entry name" value="KH_TYPE_1"/>
    <property type="match status" value="1"/>
</dbReference>
<reference evidence="9 10" key="1">
    <citation type="journal article" date="2018" name="Nat. Ecol. Evol.">
        <title>Pezizomycetes genomes reveal the molecular basis of ectomycorrhizal truffle lifestyle.</title>
        <authorList>
            <person name="Murat C."/>
            <person name="Payen T."/>
            <person name="Noel B."/>
            <person name="Kuo A."/>
            <person name="Morin E."/>
            <person name="Chen J."/>
            <person name="Kohler A."/>
            <person name="Krizsan K."/>
            <person name="Balestrini R."/>
            <person name="Da Silva C."/>
            <person name="Montanini B."/>
            <person name="Hainaut M."/>
            <person name="Levati E."/>
            <person name="Barry K.W."/>
            <person name="Belfiori B."/>
            <person name="Cichocki N."/>
            <person name="Clum A."/>
            <person name="Dockter R.B."/>
            <person name="Fauchery L."/>
            <person name="Guy J."/>
            <person name="Iotti M."/>
            <person name="Le Tacon F."/>
            <person name="Lindquist E.A."/>
            <person name="Lipzen A."/>
            <person name="Malagnac F."/>
            <person name="Mello A."/>
            <person name="Molinier V."/>
            <person name="Miyauchi S."/>
            <person name="Poulain J."/>
            <person name="Riccioni C."/>
            <person name="Rubini A."/>
            <person name="Sitrit Y."/>
            <person name="Splivallo R."/>
            <person name="Traeger S."/>
            <person name="Wang M."/>
            <person name="Zifcakova L."/>
            <person name="Wipf D."/>
            <person name="Zambonelli A."/>
            <person name="Paolocci F."/>
            <person name="Nowrousian M."/>
            <person name="Ottonello S."/>
            <person name="Baldrian P."/>
            <person name="Spatafora J.W."/>
            <person name="Henrissat B."/>
            <person name="Nagy L.G."/>
            <person name="Aury J.M."/>
            <person name="Wincker P."/>
            <person name="Grigoriev I.V."/>
            <person name="Bonfante P."/>
            <person name="Martin F.M."/>
        </authorList>
    </citation>
    <scope>NUCLEOTIDE SEQUENCE [LARGE SCALE GENOMIC DNA]</scope>
    <source>
        <strain evidence="9 10">120613-1</strain>
    </source>
</reference>
<dbReference type="PANTHER" id="PTHR11208">
    <property type="entry name" value="RNA-BINDING PROTEIN RELATED"/>
    <property type="match status" value="1"/>
</dbReference>
<evidence type="ECO:0000256" key="4">
    <source>
        <dbReference type="ARBA" id="ARBA00022884"/>
    </source>
</evidence>
<dbReference type="SMART" id="SM00322">
    <property type="entry name" value="KH"/>
    <property type="match status" value="1"/>
</dbReference>
<dbReference type="CDD" id="cd02395">
    <property type="entry name" value="KH-I_BBP"/>
    <property type="match status" value="1"/>
</dbReference>
<feature type="compositionally biased region" description="Polar residues" evidence="7">
    <location>
        <begin position="270"/>
        <end position="281"/>
    </location>
</feature>
<evidence type="ECO:0000256" key="2">
    <source>
        <dbReference type="ARBA" id="ARBA00022771"/>
    </source>
</evidence>
<evidence type="ECO:0000256" key="7">
    <source>
        <dbReference type="SAM" id="MobiDB-lite"/>
    </source>
</evidence>
<protein>
    <recommendedName>
        <fullName evidence="6">Branchpoint-bridging protein</fullName>
    </recommendedName>
</protein>
<feature type="compositionally biased region" description="Basic and acidic residues" evidence="7">
    <location>
        <begin position="326"/>
        <end position="341"/>
    </location>
</feature>
<dbReference type="STRING" id="1336337.A0A3N4J3G4"/>
<keyword evidence="6" id="KW-0539">Nucleus</keyword>
<evidence type="ECO:0000256" key="5">
    <source>
        <dbReference type="PROSITE-ProRule" id="PRU00117"/>
    </source>
</evidence>
<evidence type="ECO:0000259" key="8">
    <source>
        <dbReference type="SMART" id="SM00322"/>
    </source>
</evidence>
<organism evidence="9 10">
    <name type="scientific">Choiromyces venosus 120613-1</name>
    <dbReference type="NCBI Taxonomy" id="1336337"/>
    <lineage>
        <taxon>Eukaryota</taxon>
        <taxon>Fungi</taxon>
        <taxon>Dikarya</taxon>
        <taxon>Ascomycota</taxon>
        <taxon>Pezizomycotina</taxon>
        <taxon>Pezizomycetes</taxon>
        <taxon>Pezizales</taxon>
        <taxon>Tuberaceae</taxon>
        <taxon>Choiromyces</taxon>
    </lineage>
</organism>
<dbReference type="OrthoDB" id="6777263at2759"/>
<dbReference type="EMBL" id="ML120507">
    <property type="protein sequence ID" value="RPA90990.1"/>
    <property type="molecule type" value="Genomic_DNA"/>
</dbReference>
<keyword evidence="3 6" id="KW-0862">Zinc</keyword>
<keyword evidence="6" id="KW-0508">mRNA splicing</keyword>
<evidence type="ECO:0000313" key="9">
    <source>
        <dbReference type="EMBL" id="RPA90990.1"/>
    </source>
</evidence>
<evidence type="ECO:0000256" key="6">
    <source>
        <dbReference type="RuleBase" id="RU367126"/>
    </source>
</evidence>
<dbReference type="InterPro" id="IPR055256">
    <property type="entry name" value="KH_1_KHDC4/BBP-like"/>
</dbReference>
<evidence type="ECO:0000313" key="10">
    <source>
        <dbReference type="Proteomes" id="UP000276215"/>
    </source>
</evidence>
<dbReference type="Proteomes" id="UP000276215">
    <property type="component" value="Unassembled WGS sequence"/>
</dbReference>
<dbReference type="InterPro" id="IPR032570">
    <property type="entry name" value="SF1-HH"/>
</dbReference>
<keyword evidence="4 5" id="KW-0694">RNA-binding</keyword>
<dbReference type="InterPro" id="IPR004087">
    <property type="entry name" value="KH_dom"/>
</dbReference>
<dbReference type="Gene3D" id="6.10.140.1790">
    <property type="match status" value="1"/>
</dbReference>
<feature type="compositionally biased region" description="Basic and acidic residues" evidence="7">
    <location>
        <begin position="236"/>
        <end position="247"/>
    </location>
</feature>
<keyword evidence="1 6" id="KW-0479">Metal-binding</keyword>
<accession>A0A3N4J3G4</accession>
<feature type="domain" description="K Homology" evidence="8">
    <location>
        <begin position="77"/>
        <end position="169"/>
    </location>
</feature>
<dbReference type="InterPro" id="IPR045071">
    <property type="entry name" value="BBP-like"/>
</dbReference>
<feature type="compositionally biased region" description="Pro residues" evidence="7">
    <location>
        <begin position="391"/>
        <end position="412"/>
    </location>
</feature>
<name>A0A3N4J3G4_9PEZI</name>
<comment type="similarity">
    <text evidence="6">Belongs to the BBP/SF1 family.</text>
</comment>
<dbReference type="GO" id="GO:0045131">
    <property type="term" value="F:pre-mRNA branch point binding"/>
    <property type="evidence" value="ECO:0007669"/>
    <property type="project" value="UniProtKB-UniRule"/>
</dbReference>
<proteinExistence type="inferred from homology"/>
<dbReference type="GO" id="GO:0005681">
    <property type="term" value="C:spliceosomal complex"/>
    <property type="evidence" value="ECO:0007669"/>
    <property type="project" value="UniProtKB-KW"/>
</dbReference>
<dbReference type="Gene3D" id="3.30.1370.10">
    <property type="entry name" value="K Homology domain, type 1"/>
    <property type="match status" value="1"/>
</dbReference>
<feature type="region of interest" description="Disordered" evidence="7">
    <location>
        <begin position="210"/>
        <end position="423"/>
    </location>
</feature>
<comment type="function">
    <text evidence="6">Necessary for the splicing of pre-mRNA. Has a role in the recognition of the branch site (5'-UACUAAC-3'), the pyrimidine tract and the 3'-splice site at the 3'-end of introns.</text>
</comment>
<gene>
    <name evidence="9" type="ORF">L873DRAFT_1848496</name>
</gene>
<dbReference type="PANTHER" id="PTHR11208:SF45">
    <property type="entry name" value="SPLICING FACTOR 1"/>
    <property type="match status" value="1"/>
</dbReference>
<dbReference type="SUPFAM" id="SSF54791">
    <property type="entry name" value="Eukaryotic type KH-domain (KH-domain type I)"/>
    <property type="match status" value="1"/>
</dbReference>
<feature type="compositionally biased region" description="Polar residues" evidence="7">
    <location>
        <begin position="343"/>
        <end position="356"/>
    </location>
</feature>
<feature type="compositionally biased region" description="Polar residues" evidence="7">
    <location>
        <begin position="308"/>
        <end position="321"/>
    </location>
</feature>
<dbReference type="GO" id="GO:0008270">
    <property type="term" value="F:zinc ion binding"/>
    <property type="evidence" value="ECO:0007669"/>
    <property type="project" value="UniProtKB-UniRule"/>
</dbReference>
<dbReference type="GO" id="GO:0003729">
    <property type="term" value="F:mRNA binding"/>
    <property type="evidence" value="ECO:0007669"/>
    <property type="project" value="TreeGrafter"/>
</dbReference>
<dbReference type="GO" id="GO:0048024">
    <property type="term" value="P:regulation of mRNA splicing, via spliceosome"/>
    <property type="evidence" value="ECO:0007669"/>
    <property type="project" value="TreeGrafter"/>
</dbReference>
<dbReference type="GO" id="GO:0000398">
    <property type="term" value="P:mRNA splicing, via spliceosome"/>
    <property type="evidence" value="ECO:0007669"/>
    <property type="project" value="UniProtKB-UniRule"/>
</dbReference>
<sequence>MSLDDTDMYALKVHIKEITQKLSKNLVVPNDKRPLSPDPIYDVNGRRTNIREARYREHLEAERHDLVAPPSHYRKPVAKHEKVYVPVGDYPEINFIGLLIGPRGHSLKRIEKESGVKVAIRGKGSIKEGKGGSDLALASDQDENLHCLIISPNPDLILKAKKMMKETPVPTNILGGEIGYHRYDCAKETNYTAGVICREFMRDVLGSDKTTVGEIANPPTGPRYGNNTSGMGYRSKPWEGPKAEGDPIHPWSKSQSGRGSDEGPRGIGQNKGNMNSRTPVPSNGLHENIGSRERDSRAEMQSRANRDLSPQKNTRGYTGSSGAHGYNRDNRSARNSLHDFQDCVTSNKHNGSQTSRPWDKDNSKAYPLAPGHTGFQGTVGQRASNGFGPWSHPPPPPIQAPPRSPPPPPFEPPADGFHPRRWN</sequence>
<keyword evidence="6" id="KW-0747">Spliceosome</keyword>
<keyword evidence="2 6" id="KW-0863">Zinc-finger</keyword>
<dbReference type="Pfam" id="PF22675">
    <property type="entry name" value="KH-I_KHDC4-BBP"/>
    <property type="match status" value="1"/>
</dbReference>
<dbReference type="InterPro" id="IPR036612">
    <property type="entry name" value="KH_dom_type_1_sf"/>
</dbReference>
<dbReference type="AlphaFoldDB" id="A0A3N4J3G4"/>
<keyword evidence="6" id="KW-0507">mRNA processing</keyword>